<dbReference type="RefSeq" id="WP_394397860.1">
    <property type="nucleotide sequence ID" value="NZ_JBIGHW010000006.1"/>
</dbReference>
<dbReference type="EMBL" id="JBIGHW010000006">
    <property type="protein sequence ID" value="MFG6441526.1"/>
    <property type="molecule type" value="Genomic_DNA"/>
</dbReference>
<sequence>MNPNDMKRRHALRLAATAALAGAAGAGNAATTAAKPAIRPLAFNDPIWNREMSARLEGDADPKKFVYGCVSGMVNGVRDGERVRPLMRFEVFSTIRVVKQPDGSYHRLCREVVFYRNLETGKLMDEWDNPYTGERVKVVDVANDPFNYIISDFFPEPPRYGGLNKEQAPPRRPFIRNWMMLDEETVGLESDIHLYYPSALKPEKWPRESPGAMSRVSELFRYAIRRADLENPDLGHIPHHGVWNRITPWLPWMLMDQAPGHIVYSGLFGSRKSLDAYPKDIIDRVRERYPTYLVAPEKMEGTSLSSLERYALEQKPAAPRVKP</sequence>
<proteinExistence type="predicted"/>
<feature type="chain" id="PRO_5046283618" evidence="1">
    <location>
        <begin position="30"/>
        <end position="323"/>
    </location>
</feature>
<gene>
    <name evidence="2" type="ORF">ACG0Z3_12645</name>
</gene>
<dbReference type="Pfam" id="PF08894">
    <property type="entry name" value="DUF1838"/>
    <property type="match status" value="1"/>
</dbReference>
<comment type="caution">
    <text evidence="2">The sequence shown here is derived from an EMBL/GenBank/DDBJ whole genome shotgun (WGS) entry which is preliminary data.</text>
</comment>
<dbReference type="Proteomes" id="UP001606301">
    <property type="component" value="Unassembled WGS sequence"/>
</dbReference>
<keyword evidence="3" id="KW-1185">Reference proteome</keyword>
<reference evidence="2 3" key="1">
    <citation type="submission" date="2024-08" db="EMBL/GenBank/DDBJ databases">
        <authorList>
            <person name="Lu H."/>
        </authorList>
    </citation>
    <scope>NUCLEOTIDE SEQUENCE [LARGE SCALE GENOMIC DNA]</scope>
    <source>
        <strain evidence="2 3">LKC17W</strain>
    </source>
</reference>
<evidence type="ECO:0000313" key="3">
    <source>
        <dbReference type="Proteomes" id="UP001606301"/>
    </source>
</evidence>
<protein>
    <submittedName>
        <fullName evidence="2">DUF1838 family protein</fullName>
    </submittedName>
</protein>
<name>A0ABW7FJM6_9BURK</name>
<dbReference type="InterPro" id="IPR006311">
    <property type="entry name" value="TAT_signal"/>
</dbReference>
<organism evidence="2 3">
    <name type="scientific">Pelomonas margarita</name>
    <dbReference type="NCBI Taxonomy" id="3299031"/>
    <lineage>
        <taxon>Bacteria</taxon>
        <taxon>Pseudomonadati</taxon>
        <taxon>Pseudomonadota</taxon>
        <taxon>Betaproteobacteria</taxon>
        <taxon>Burkholderiales</taxon>
        <taxon>Sphaerotilaceae</taxon>
        <taxon>Roseateles</taxon>
    </lineage>
</organism>
<accession>A0ABW7FJM6</accession>
<keyword evidence="1" id="KW-0732">Signal</keyword>
<feature type="signal peptide" evidence="1">
    <location>
        <begin position="1"/>
        <end position="29"/>
    </location>
</feature>
<evidence type="ECO:0000313" key="2">
    <source>
        <dbReference type="EMBL" id="MFG6441526.1"/>
    </source>
</evidence>
<dbReference type="PROSITE" id="PS51318">
    <property type="entry name" value="TAT"/>
    <property type="match status" value="1"/>
</dbReference>
<dbReference type="InterPro" id="IPR014990">
    <property type="entry name" value="DUF1838"/>
</dbReference>
<evidence type="ECO:0000256" key="1">
    <source>
        <dbReference type="SAM" id="SignalP"/>
    </source>
</evidence>